<keyword evidence="8" id="KW-1185">Reference proteome</keyword>
<evidence type="ECO:0000313" key="7">
    <source>
        <dbReference type="EMBL" id="GAA4423944.1"/>
    </source>
</evidence>
<organism evidence="7 8">
    <name type="scientific">Acidovorax lacteus</name>
    <dbReference type="NCBI Taxonomy" id="1924988"/>
    <lineage>
        <taxon>Bacteria</taxon>
        <taxon>Pseudomonadati</taxon>
        <taxon>Pseudomonadota</taxon>
        <taxon>Betaproteobacteria</taxon>
        <taxon>Burkholderiales</taxon>
        <taxon>Comamonadaceae</taxon>
        <taxon>Acidovorax</taxon>
    </lineage>
</organism>
<gene>
    <name evidence="7" type="ORF">GCM10023090_16780</name>
</gene>
<dbReference type="InterPro" id="IPR045214">
    <property type="entry name" value="Surf1/Surf4"/>
</dbReference>
<evidence type="ECO:0000256" key="3">
    <source>
        <dbReference type="ARBA" id="ARBA00022692"/>
    </source>
</evidence>
<dbReference type="InterPro" id="IPR002994">
    <property type="entry name" value="Surf1/Shy1"/>
</dbReference>
<proteinExistence type="inferred from homology"/>
<dbReference type="PROSITE" id="PS50895">
    <property type="entry name" value="SURF1"/>
    <property type="match status" value="1"/>
</dbReference>
<dbReference type="PANTHER" id="PTHR23427:SF2">
    <property type="entry name" value="SURFEIT LOCUS PROTEIN 1"/>
    <property type="match status" value="1"/>
</dbReference>
<feature type="transmembrane region" description="Helical" evidence="6">
    <location>
        <begin position="12"/>
        <end position="32"/>
    </location>
</feature>
<reference evidence="8" key="1">
    <citation type="journal article" date="2019" name="Int. J. Syst. Evol. Microbiol.">
        <title>The Global Catalogue of Microorganisms (GCM) 10K type strain sequencing project: providing services to taxonomists for standard genome sequencing and annotation.</title>
        <authorList>
            <consortium name="The Broad Institute Genomics Platform"/>
            <consortium name="The Broad Institute Genome Sequencing Center for Infectious Disease"/>
            <person name="Wu L."/>
            <person name="Ma J."/>
        </authorList>
    </citation>
    <scope>NUCLEOTIDE SEQUENCE [LARGE SCALE GENOMIC DNA]</scope>
    <source>
        <strain evidence="8">JCM 31890</strain>
    </source>
</reference>
<dbReference type="CDD" id="cd06662">
    <property type="entry name" value="SURF1"/>
    <property type="match status" value="1"/>
</dbReference>
<dbReference type="EMBL" id="BAABEX010000011">
    <property type="protein sequence ID" value="GAA4423944.1"/>
    <property type="molecule type" value="Genomic_DNA"/>
</dbReference>
<evidence type="ECO:0000256" key="2">
    <source>
        <dbReference type="ARBA" id="ARBA00007165"/>
    </source>
</evidence>
<sequence length="258" mass="28270">MSPSDRLWSRRFGLITLAAVVGIAVTASLGFWQLGRADTKLALQAAREAQEAASPLTADALGQSIDADTGSVHPDALHRRIVLRGEWLAAHTRFLDNRQMQGRPGFFVVTPLKAEGLAQPVLVQRGWVPRNFQDRTALPEVDTPSGVVSIEGRVAGLPSKLYEMAGGPAQEGASRIRQNLDLETFRSETGLSPLPLSVVQTGHPSEGLLREWPAVATGVDKHYGYAFQWFGLSALIALLYVWFQLVRRFIRPRRDPAA</sequence>
<evidence type="ECO:0000256" key="6">
    <source>
        <dbReference type="RuleBase" id="RU363076"/>
    </source>
</evidence>
<name>A0ABP8L7Y0_9BURK</name>
<accession>A0ABP8L7Y0</accession>
<evidence type="ECO:0000256" key="5">
    <source>
        <dbReference type="ARBA" id="ARBA00023136"/>
    </source>
</evidence>
<keyword evidence="4 6" id="KW-1133">Transmembrane helix</keyword>
<feature type="transmembrane region" description="Helical" evidence="6">
    <location>
        <begin position="223"/>
        <end position="243"/>
    </location>
</feature>
<dbReference type="Pfam" id="PF02104">
    <property type="entry name" value="SURF1"/>
    <property type="match status" value="1"/>
</dbReference>
<keyword evidence="5 6" id="KW-0472">Membrane</keyword>
<comment type="caution">
    <text evidence="7">The sequence shown here is derived from an EMBL/GenBank/DDBJ whole genome shotgun (WGS) entry which is preliminary data.</text>
</comment>
<evidence type="ECO:0000256" key="1">
    <source>
        <dbReference type="ARBA" id="ARBA00004370"/>
    </source>
</evidence>
<evidence type="ECO:0000313" key="8">
    <source>
        <dbReference type="Proteomes" id="UP001501788"/>
    </source>
</evidence>
<evidence type="ECO:0000256" key="4">
    <source>
        <dbReference type="ARBA" id="ARBA00022989"/>
    </source>
</evidence>
<protein>
    <recommendedName>
        <fullName evidence="6">SURF1-like protein</fullName>
    </recommendedName>
</protein>
<dbReference type="Proteomes" id="UP001501788">
    <property type="component" value="Unassembled WGS sequence"/>
</dbReference>
<keyword evidence="3 6" id="KW-0812">Transmembrane</keyword>
<keyword evidence="6" id="KW-1003">Cell membrane</keyword>
<dbReference type="PANTHER" id="PTHR23427">
    <property type="entry name" value="SURFEIT LOCUS PROTEIN"/>
    <property type="match status" value="1"/>
</dbReference>
<dbReference type="RefSeq" id="WP_345063282.1">
    <property type="nucleotide sequence ID" value="NZ_BAABEX010000011.1"/>
</dbReference>
<comment type="subcellular location">
    <subcellularLocation>
        <location evidence="6">Cell membrane</location>
        <topology evidence="6">Multi-pass membrane protein</topology>
    </subcellularLocation>
    <subcellularLocation>
        <location evidence="1">Membrane</location>
    </subcellularLocation>
</comment>
<comment type="similarity">
    <text evidence="2 6">Belongs to the SURF1 family.</text>
</comment>